<keyword evidence="2" id="KW-1185">Reference proteome</keyword>
<accession>A0AAE0FX59</accession>
<gene>
    <name evidence="1" type="ORF">CYMTET_23820</name>
</gene>
<name>A0AAE0FX59_9CHLO</name>
<reference evidence="1 2" key="1">
    <citation type="journal article" date="2015" name="Genome Biol. Evol.">
        <title>Comparative Genomics of a Bacterivorous Green Alga Reveals Evolutionary Causalities and Consequences of Phago-Mixotrophic Mode of Nutrition.</title>
        <authorList>
            <person name="Burns J.A."/>
            <person name="Paasch A."/>
            <person name="Narechania A."/>
            <person name="Kim E."/>
        </authorList>
    </citation>
    <scope>NUCLEOTIDE SEQUENCE [LARGE SCALE GENOMIC DNA]</scope>
    <source>
        <strain evidence="1 2">PLY_AMNH</strain>
    </source>
</reference>
<dbReference type="AlphaFoldDB" id="A0AAE0FX59"/>
<feature type="non-terminal residue" evidence="1">
    <location>
        <position position="1"/>
    </location>
</feature>
<dbReference type="Proteomes" id="UP001190700">
    <property type="component" value="Unassembled WGS sequence"/>
</dbReference>
<dbReference type="EMBL" id="LGRX02012286">
    <property type="protein sequence ID" value="KAK3267637.1"/>
    <property type="molecule type" value="Genomic_DNA"/>
</dbReference>
<organism evidence="1 2">
    <name type="scientific">Cymbomonas tetramitiformis</name>
    <dbReference type="NCBI Taxonomy" id="36881"/>
    <lineage>
        <taxon>Eukaryota</taxon>
        <taxon>Viridiplantae</taxon>
        <taxon>Chlorophyta</taxon>
        <taxon>Pyramimonadophyceae</taxon>
        <taxon>Pyramimonadales</taxon>
        <taxon>Pyramimonadaceae</taxon>
        <taxon>Cymbomonas</taxon>
    </lineage>
</organism>
<evidence type="ECO:0000313" key="2">
    <source>
        <dbReference type="Proteomes" id="UP001190700"/>
    </source>
</evidence>
<protein>
    <submittedName>
        <fullName evidence="1">Uncharacterized protein</fullName>
    </submittedName>
</protein>
<comment type="caution">
    <text evidence="1">The sequence shown here is derived from an EMBL/GenBank/DDBJ whole genome shotgun (WGS) entry which is preliminary data.</text>
</comment>
<evidence type="ECO:0000313" key="1">
    <source>
        <dbReference type="EMBL" id="KAK3267637.1"/>
    </source>
</evidence>
<sequence length="606" mass="64155">AAGSGGGVLTGTAGVTGVLGIGTVATAGSAPVKAVSAALAGAGGLGASVPSGTVGATTDLGTRTAAAVFPAPAATVDPDAIAAAIATALGGRLDALGNRIAHLEARGVAPAGASLLSGGVAPPEAELLARALRDSMATVESWDVARCSLACADLVHEAAKLRPQLTLLKEIHPFGKLPMKALEANAFPAMVYALPELAVEECELDELSAGMEATQEHWRAFVHLLHARVGEFQHFVKSKVPSFPLTDVMVASFFKKRKRVQCDDEEEEARAAGGGSALLPPLDAARREQLAALGSSFRTVDEDQLVTALRGELAPEDIVRPPQAEEAVVEAKAAVAEVAAVAVALQMRATATTVATADTNQTAISDIREAPAGAGEVPVTVPGPAVEVDMAPVVETEVEGEATLVERARGERESERATIENMERCGTGENERICYEKECKRVGRAILTLTSRAHLVAAAFQDWHDVDFLVRIERDKDEFTTVKEAYGMLRPRYWMIKVLEDLAVLERVVRQYNGRPGEAASAALVPEKTRVPVQLDINCLEIFAVWWTVVLWGHRMSGRTVVVNIDNKSAMYQDRDDWMVCPVRWEELDQELGHGSLLPGAGVGGQ</sequence>
<proteinExistence type="predicted"/>